<dbReference type="InterPro" id="IPR002312">
    <property type="entry name" value="Asp/Asn-tRNA-synth_IIb"/>
</dbReference>
<name>A0AA35R5C2_GEOBA</name>
<keyword evidence="3" id="KW-0067">ATP-binding</keyword>
<evidence type="ECO:0000256" key="2">
    <source>
        <dbReference type="ARBA" id="ARBA00022741"/>
    </source>
</evidence>
<accession>A0AA35R5C2</accession>
<feature type="domain" description="Aminoacyl-tRNA synthetase class II (D/K/N)" evidence="6">
    <location>
        <begin position="7"/>
        <end position="95"/>
    </location>
</feature>
<evidence type="ECO:0000259" key="6">
    <source>
        <dbReference type="Pfam" id="PF00152"/>
    </source>
</evidence>
<evidence type="ECO:0000313" key="8">
    <source>
        <dbReference type="Proteomes" id="UP001174909"/>
    </source>
</evidence>
<comment type="caution">
    <text evidence="7">The sequence shown here is derived from an EMBL/GenBank/DDBJ whole genome shotgun (WGS) entry which is preliminary data.</text>
</comment>
<keyword evidence="8" id="KW-1185">Reference proteome</keyword>
<dbReference type="GO" id="GO:0006421">
    <property type="term" value="P:asparaginyl-tRNA aminoacylation"/>
    <property type="evidence" value="ECO:0007669"/>
    <property type="project" value="TreeGrafter"/>
</dbReference>
<evidence type="ECO:0000256" key="5">
    <source>
        <dbReference type="ARBA" id="ARBA00023146"/>
    </source>
</evidence>
<dbReference type="SUPFAM" id="SSF55681">
    <property type="entry name" value="Class II aaRS and biotin synthetases"/>
    <property type="match status" value="1"/>
</dbReference>
<dbReference type="InterPro" id="IPR045864">
    <property type="entry name" value="aa-tRNA-synth_II/BPL/LPL"/>
</dbReference>
<dbReference type="AlphaFoldDB" id="A0AA35R5C2"/>
<evidence type="ECO:0000256" key="4">
    <source>
        <dbReference type="ARBA" id="ARBA00022917"/>
    </source>
</evidence>
<dbReference type="EMBL" id="CASHTH010000573">
    <property type="protein sequence ID" value="CAI8004897.1"/>
    <property type="molecule type" value="Genomic_DNA"/>
</dbReference>
<dbReference type="PANTHER" id="PTHR22594">
    <property type="entry name" value="ASPARTYL/LYSYL-TRNA SYNTHETASE"/>
    <property type="match status" value="1"/>
</dbReference>
<evidence type="ECO:0000313" key="7">
    <source>
        <dbReference type="EMBL" id="CAI8004897.1"/>
    </source>
</evidence>
<dbReference type="Proteomes" id="UP001174909">
    <property type="component" value="Unassembled WGS sequence"/>
</dbReference>
<gene>
    <name evidence="7" type="ORF">GBAR_LOCUS4022</name>
</gene>
<evidence type="ECO:0000256" key="1">
    <source>
        <dbReference type="ARBA" id="ARBA00022598"/>
    </source>
</evidence>
<sequence length="101" mass="11502">MKPDPDHAELSLSVDILAPEGYGEIVGGGQRLDDLDLLLQRITEHDLPQEAFEWYLDLRRYGSVPHAGFGMGIERVVAWICGLDHVRETIPYPRMLYRLTP</sequence>
<organism evidence="7 8">
    <name type="scientific">Geodia barretti</name>
    <name type="common">Barrett's horny sponge</name>
    <dbReference type="NCBI Taxonomy" id="519541"/>
    <lineage>
        <taxon>Eukaryota</taxon>
        <taxon>Metazoa</taxon>
        <taxon>Porifera</taxon>
        <taxon>Demospongiae</taxon>
        <taxon>Heteroscleromorpha</taxon>
        <taxon>Tetractinellida</taxon>
        <taxon>Astrophorina</taxon>
        <taxon>Geodiidae</taxon>
        <taxon>Geodia</taxon>
    </lineage>
</organism>
<dbReference type="PANTHER" id="PTHR22594:SF34">
    <property type="entry name" value="ASPARAGINE--TRNA LIGASE, MITOCHONDRIAL-RELATED"/>
    <property type="match status" value="1"/>
</dbReference>
<dbReference type="Pfam" id="PF00152">
    <property type="entry name" value="tRNA-synt_2"/>
    <property type="match status" value="1"/>
</dbReference>
<dbReference type="Gene3D" id="3.30.930.10">
    <property type="entry name" value="Bira Bifunctional Protein, Domain 2"/>
    <property type="match status" value="1"/>
</dbReference>
<dbReference type="GO" id="GO:0005524">
    <property type="term" value="F:ATP binding"/>
    <property type="evidence" value="ECO:0007669"/>
    <property type="project" value="UniProtKB-KW"/>
</dbReference>
<keyword evidence="4" id="KW-0648">Protein biosynthesis</keyword>
<protein>
    <submittedName>
        <fullName evidence="7">Asparagine--tRNA ligase</fullName>
    </submittedName>
</protein>
<dbReference type="PRINTS" id="PR01042">
    <property type="entry name" value="TRNASYNTHASP"/>
</dbReference>
<dbReference type="GO" id="GO:0004812">
    <property type="term" value="F:aminoacyl-tRNA ligase activity"/>
    <property type="evidence" value="ECO:0007669"/>
    <property type="project" value="UniProtKB-KW"/>
</dbReference>
<proteinExistence type="predicted"/>
<keyword evidence="2" id="KW-0547">Nucleotide-binding</keyword>
<evidence type="ECO:0000256" key="3">
    <source>
        <dbReference type="ARBA" id="ARBA00022840"/>
    </source>
</evidence>
<keyword evidence="1 7" id="KW-0436">Ligase</keyword>
<dbReference type="InterPro" id="IPR004364">
    <property type="entry name" value="Aa-tRNA-synt_II"/>
</dbReference>
<reference evidence="7" key="1">
    <citation type="submission" date="2023-03" db="EMBL/GenBank/DDBJ databases">
        <authorList>
            <person name="Steffen K."/>
            <person name="Cardenas P."/>
        </authorList>
    </citation>
    <scope>NUCLEOTIDE SEQUENCE</scope>
</reference>
<keyword evidence="5" id="KW-0030">Aminoacyl-tRNA synthetase</keyword>